<dbReference type="InterPro" id="IPR002181">
    <property type="entry name" value="Fibrinogen_a/b/g_C_dom"/>
</dbReference>
<dbReference type="CDD" id="cd00087">
    <property type="entry name" value="FReD"/>
    <property type="match status" value="1"/>
</dbReference>
<evidence type="ECO:0000256" key="1">
    <source>
        <dbReference type="SAM" id="Coils"/>
    </source>
</evidence>
<gene>
    <name evidence="3" type="primary">FCN2_2</name>
    <name evidence="3" type="ORF">SK128_017346</name>
</gene>
<dbReference type="GO" id="GO:0005615">
    <property type="term" value="C:extracellular space"/>
    <property type="evidence" value="ECO:0007669"/>
    <property type="project" value="TreeGrafter"/>
</dbReference>
<dbReference type="EMBL" id="JAXCGZ010004102">
    <property type="protein sequence ID" value="KAK7082262.1"/>
    <property type="molecule type" value="Genomic_DNA"/>
</dbReference>
<protein>
    <submittedName>
        <fullName evidence="3">Cell surface pattern recognition receptor signaling pathway</fullName>
    </submittedName>
</protein>
<comment type="caution">
    <text evidence="3">The sequence shown here is derived from an EMBL/GenBank/DDBJ whole genome shotgun (WGS) entry which is preliminary data.</text>
</comment>
<sequence>MIAVPSLTKGVAQGAGLATRNHSSSTVNVPSELLLQLVDVSRSVQKLLPSSDLKGIAPDGEDQGGYDSLLSLALRHHALLQQRNEDLLTQHARCTAQVEALREDKLELRQQIQEYKLQIRQLIKGEDKHATSIDHIDPSVLDVKTTPAVGFDVDETCSCGENGTLGHRDENGCICGAPTTTTTEEQPSTTETPILGEGVRVKDCAGHQYEGATQSGIYEIYPSECYGVRVWCDLETDGGGWTVFLNRQEQPKQENFTRTWEEYRDGFGDVSAEYWLGNEILHQLTAKDEHVLRVDAEDFNQSRRWGVWERFRVEDEEHNYKLLSVMYSSNSTLGDGLLWHSGMQFSTIDRDNDKHKGSCSDEYKGGWWYNVCHNANPTGILVNSDDFDSVGWVYWSPRQYKWASLRFLQMKLRPKAFGTPDPTSPPRDCASA</sequence>
<keyword evidence="1" id="KW-0175">Coiled coil</keyword>
<dbReference type="InterPro" id="IPR050373">
    <property type="entry name" value="Fibrinogen_C-term_domain"/>
</dbReference>
<proteinExistence type="predicted"/>
<dbReference type="InterPro" id="IPR014716">
    <property type="entry name" value="Fibrinogen_a/b/g_C_1"/>
</dbReference>
<dbReference type="PANTHER" id="PTHR19143">
    <property type="entry name" value="FIBRINOGEN/TENASCIN/ANGIOPOEITIN"/>
    <property type="match status" value="1"/>
</dbReference>
<dbReference type="Gene3D" id="3.90.215.10">
    <property type="entry name" value="Gamma Fibrinogen, chain A, domain 1"/>
    <property type="match status" value="1"/>
</dbReference>
<dbReference type="InterPro" id="IPR036056">
    <property type="entry name" value="Fibrinogen-like_C"/>
</dbReference>
<dbReference type="AlphaFoldDB" id="A0AAN8XFA4"/>
<dbReference type="SUPFAM" id="SSF56496">
    <property type="entry name" value="Fibrinogen C-terminal domain-like"/>
    <property type="match status" value="1"/>
</dbReference>
<keyword evidence="4" id="KW-1185">Reference proteome</keyword>
<feature type="domain" description="Fibrinogen C-terminal" evidence="2">
    <location>
        <begin position="195"/>
        <end position="416"/>
    </location>
</feature>
<dbReference type="PANTHER" id="PTHR19143:SF458">
    <property type="entry name" value="FIBRINOGEN C-TERMINAL DOMAIN-CONTAINING PROTEIN-RELATED"/>
    <property type="match status" value="1"/>
</dbReference>
<name>A0AAN8XFA4_HALRR</name>
<dbReference type="PROSITE" id="PS51406">
    <property type="entry name" value="FIBRINOGEN_C_2"/>
    <property type="match status" value="1"/>
</dbReference>
<dbReference type="SMART" id="SM00186">
    <property type="entry name" value="FBG"/>
    <property type="match status" value="1"/>
</dbReference>
<keyword evidence="3" id="KW-0675">Receptor</keyword>
<evidence type="ECO:0000313" key="4">
    <source>
        <dbReference type="Proteomes" id="UP001381693"/>
    </source>
</evidence>
<dbReference type="Pfam" id="PF00147">
    <property type="entry name" value="Fibrinogen_C"/>
    <property type="match status" value="1"/>
</dbReference>
<evidence type="ECO:0000313" key="3">
    <source>
        <dbReference type="EMBL" id="KAK7082262.1"/>
    </source>
</evidence>
<evidence type="ECO:0000259" key="2">
    <source>
        <dbReference type="PROSITE" id="PS51406"/>
    </source>
</evidence>
<dbReference type="Proteomes" id="UP001381693">
    <property type="component" value="Unassembled WGS sequence"/>
</dbReference>
<feature type="coiled-coil region" evidence="1">
    <location>
        <begin position="84"/>
        <end position="125"/>
    </location>
</feature>
<dbReference type="NCBIfam" id="NF040941">
    <property type="entry name" value="GGGWT_bact"/>
    <property type="match status" value="1"/>
</dbReference>
<accession>A0AAN8XFA4</accession>
<reference evidence="3 4" key="1">
    <citation type="submission" date="2023-11" db="EMBL/GenBank/DDBJ databases">
        <title>Halocaridina rubra genome assembly.</title>
        <authorList>
            <person name="Smith C."/>
        </authorList>
    </citation>
    <scope>NUCLEOTIDE SEQUENCE [LARGE SCALE GENOMIC DNA]</scope>
    <source>
        <strain evidence="3">EP-1</strain>
        <tissue evidence="3">Whole</tissue>
    </source>
</reference>
<organism evidence="3 4">
    <name type="scientific">Halocaridina rubra</name>
    <name type="common">Hawaiian red shrimp</name>
    <dbReference type="NCBI Taxonomy" id="373956"/>
    <lineage>
        <taxon>Eukaryota</taxon>
        <taxon>Metazoa</taxon>
        <taxon>Ecdysozoa</taxon>
        <taxon>Arthropoda</taxon>
        <taxon>Crustacea</taxon>
        <taxon>Multicrustacea</taxon>
        <taxon>Malacostraca</taxon>
        <taxon>Eumalacostraca</taxon>
        <taxon>Eucarida</taxon>
        <taxon>Decapoda</taxon>
        <taxon>Pleocyemata</taxon>
        <taxon>Caridea</taxon>
        <taxon>Atyoidea</taxon>
        <taxon>Atyidae</taxon>
        <taxon>Halocaridina</taxon>
    </lineage>
</organism>